<proteinExistence type="predicted"/>
<organism evidence="1 2">
    <name type="scientific">Megaselia scalaris</name>
    <name type="common">Humpbacked fly</name>
    <name type="synonym">Phora scalaris</name>
    <dbReference type="NCBI Taxonomy" id="36166"/>
    <lineage>
        <taxon>Eukaryota</taxon>
        <taxon>Metazoa</taxon>
        <taxon>Ecdysozoa</taxon>
        <taxon>Arthropoda</taxon>
        <taxon>Hexapoda</taxon>
        <taxon>Insecta</taxon>
        <taxon>Pterygota</taxon>
        <taxon>Neoptera</taxon>
        <taxon>Endopterygota</taxon>
        <taxon>Diptera</taxon>
        <taxon>Brachycera</taxon>
        <taxon>Muscomorpha</taxon>
        <taxon>Platypezoidea</taxon>
        <taxon>Phoridae</taxon>
        <taxon>Megaseliini</taxon>
        <taxon>Megaselia</taxon>
    </lineage>
</organism>
<evidence type="ECO:0000313" key="1">
    <source>
        <dbReference type="EnsemblMetazoa" id="MESCA000445-PA"/>
    </source>
</evidence>
<keyword evidence="2" id="KW-1185">Reference proteome</keyword>
<dbReference type="EnsemblMetazoa" id="MESCA000445-RA">
    <property type="protein sequence ID" value="MESCA000445-PA"/>
    <property type="gene ID" value="MESCA000445"/>
</dbReference>
<sequence length="63" mass="7215">METEDLVVVAKHTELVKKSLKSKCLEELCQPSGICLKVRRCLRVLQKHSTTVVLNFGKYLEKL</sequence>
<accession>T1GB25</accession>
<name>T1GB25_MEGSC</name>
<dbReference type="EMBL" id="CAQQ02028453">
    <property type="status" value="NOT_ANNOTATED_CDS"/>
    <property type="molecule type" value="Genomic_DNA"/>
</dbReference>
<dbReference type="HOGENOM" id="CLU_2888357_0_0_1"/>
<reference evidence="1" key="2">
    <citation type="submission" date="2015-06" db="UniProtKB">
        <authorList>
            <consortium name="EnsemblMetazoa"/>
        </authorList>
    </citation>
    <scope>IDENTIFICATION</scope>
</reference>
<dbReference type="EMBL" id="CAQQ02028452">
    <property type="status" value="NOT_ANNOTATED_CDS"/>
    <property type="molecule type" value="Genomic_DNA"/>
</dbReference>
<dbReference type="Proteomes" id="UP000015102">
    <property type="component" value="Unassembled WGS sequence"/>
</dbReference>
<reference evidence="2" key="1">
    <citation type="submission" date="2013-02" db="EMBL/GenBank/DDBJ databases">
        <authorList>
            <person name="Hughes D."/>
        </authorList>
    </citation>
    <scope>NUCLEOTIDE SEQUENCE</scope>
    <source>
        <strain>Durham</strain>
        <strain evidence="2">NC isolate 2 -- Noor lab</strain>
    </source>
</reference>
<dbReference type="AlphaFoldDB" id="T1GB25"/>
<protein>
    <submittedName>
        <fullName evidence="1">Uncharacterized protein</fullName>
    </submittedName>
</protein>
<evidence type="ECO:0000313" key="2">
    <source>
        <dbReference type="Proteomes" id="UP000015102"/>
    </source>
</evidence>